<organism evidence="2">
    <name type="scientific">viral metagenome</name>
    <dbReference type="NCBI Taxonomy" id="1070528"/>
    <lineage>
        <taxon>unclassified sequences</taxon>
        <taxon>metagenomes</taxon>
        <taxon>organismal metagenomes</taxon>
    </lineage>
</organism>
<dbReference type="EMBL" id="MN740968">
    <property type="protein sequence ID" value="QHU20417.1"/>
    <property type="molecule type" value="Genomic_DNA"/>
</dbReference>
<evidence type="ECO:0000256" key="1">
    <source>
        <dbReference type="SAM" id="MobiDB-lite"/>
    </source>
</evidence>
<evidence type="ECO:0000313" key="2">
    <source>
        <dbReference type="EMBL" id="QHU20417.1"/>
    </source>
</evidence>
<protein>
    <submittedName>
        <fullName evidence="2">Uncharacterized protein</fullName>
    </submittedName>
</protein>
<feature type="region of interest" description="Disordered" evidence="1">
    <location>
        <begin position="226"/>
        <end position="250"/>
    </location>
</feature>
<reference evidence="2" key="1">
    <citation type="journal article" date="2020" name="Nature">
        <title>Giant virus diversity and host interactions through global metagenomics.</title>
        <authorList>
            <person name="Schulz F."/>
            <person name="Roux S."/>
            <person name="Paez-Espino D."/>
            <person name="Jungbluth S."/>
            <person name="Walsh D.A."/>
            <person name="Denef V.J."/>
            <person name="McMahon K.D."/>
            <person name="Konstantinidis K.T."/>
            <person name="Eloe-Fadrosh E.A."/>
            <person name="Kyrpides N.C."/>
            <person name="Woyke T."/>
        </authorList>
    </citation>
    <scope>NUCLEOTIDE SEQUENCE</scope>
    <source>
        <strain evidence="2">GVMAG-S-3300013093-109</strain>
    </source>
</reference>
<dbReference type="AlphaFoldDB" id="A0A6C0KUP4"/>
<accession>A0A6C0KUP4</accession>
<proteinExistence type="predicted"/>
<sequence length="574" mass="66075">MPKRSKATKSAVSTTTCTAFKNDNLITYPGVEEMYTIYTYSYIHDSESIYLFWEITNSQRMIEIEHVLSYYKQMYILESYSCDQVNLTYEAIKDLLIIMGHTRSMVTATEYAFIKPMLQTATIEYGVKIPFSFTTSDILAYVTFFGQTWYVPFFHSTELVCKPVPTHLPASALFSWYENELLNSSYSKKVIKGDSVQTDRYVECKMIWDRCEALISKESNQAIKMEVNSSSEKEEISSETSSPDSIPPKEDSEAILENEIVDINYNETINLYIQLYLEPSTQSELLLSEVYQNYKEKLNKYGVGITTQASFIKQLRSYDKFKITRHSRGMVITNYKIVTEPQFIQYMGFEDAFSTTHLKILSQFKSKFSSQCKSKDSIINFREAFFVLSTAMNIEPTYHSVLLYLHDPKTEAVINAYKPYIDALDEMNLPEVDPYNNHTLSNIFSKRSKIVSLISGITYYFPFSKEIIKINHTSANQKETYTGIYENSFTNGIADSTWCEYGDALVDVEDMPPLTFPIHIVTTVPNIPNPSRVESSYTYDKSTGKWSTNDKKLQWTNDYANKIDNPLTTTALPK</sequence>
<name>A0A6C0KUP4_9ZZZZ</name>